<protein>
    <submittedName>
        <fullName evidence="6">Dimethyl sulfone monooxygenase SfnG</fullName>
    </submittedName>
</protein>
<dbReference type="InterPro" id="IPR036661">
    <property type="entry name" value="Luciferase-like_sf"/>
</dbReference>
<keyword evidence="3" id="KW-0560">Oxidoreductase</keyword>
<dbReference type="PANTHER" id="PTHR42847">
    <property type="entry name" value="ALKANESULFONATE MONOOXYGENASE"/>
    <property type="match status" value="1"/>
</dbReference>
<keyword evidence="1" id="KW-0285">Flavoprotein</keyword>
<feature type="domain" description="Luciferase-like" evidence="5">
    <location>
        <begin position="18"/>
        <end position="319"/>
    </location>
</feature>
<name>A0A1Y3PNV3_9BACI</name>
<dbReference type="SUPFAM" id="SSF51679">
    <property type="entry name" value="Bacterial luciferase-like"/>
    <property type="match status" value="1"/>
</dbReference>
<dbReference type="Gene3D" id="3.20.20.30">
    <property type="entry name" value="Luciferase-like domain"/>
    <property type="match status" value="1"/>
</dbReference>
<dbReference type="Proteomes" id="UP000196475">
    <property type="component" value="Unassembled WGS sequence"/>
</dbReference>
<reference evidence="7" key="1">
    <citation type="submission" date="2016-06" db="EMBL/GenBank/DDBJ databases">
        <authorList>
            <person name="Nascimento L."/>
            <person name="Pereira R.V."/>
            <person name="Martins L.F."/>
            <person name="Quaggio R.B."/>
            <person name="Silva A.M."/>
            <person name="Setubal J.C."/>
        </authorList>
    </citation>
    <scope>NUCLEOTIDE SEQUENCE [LARGE SCALE GENOMIC DNA]</scope>
</reference>
<dbReference type="CDD" id="cd01094">
    <property type="entry name" value="Alkanesulfonate_monoxygenase"/>
    <property type="match status" value="1"/>
</dbReference>
<dbReference type="PANTHER" id="PTHR42847:SF4">
    <property type="entry name" value="ALKANESULFONATE MONOOXYGENASE-RELATED"/>
    <property type="match status" value="1"/>
</dbReference>
<evidence type="ECO:0000313" key="7">
    <source>
        <dbReference type="Proteomes" id="UP000196475"/>
    </source>
</evidence>
<dbReference type="Pfam" id="PF00296">
    <property type="entry name" value="Bac_luciferase"/>
    <property type="match status" value="1"/>
</dbReference>
<sequence>MKFLTWGANVGGGFLRARGDQETRSDMAYNIELAKLADRIGVHGILYPVRYVGRIGGSGGSAGQLDPLAVVGAVAGHTSRVRLLAAVLPGFLHPVTLAKIGATLDVISNGRFHINLVSGWFREEQEKFGIEWIEHSERYRRSEEYLQVVKGLWTRDEFTFQGKYYNIRGGSLHPKPVQKPYPAIYQGGNSEPSQRVAAKHSDVYFMNGAPLGELERQIGTVRELARRENRTLQYAVAAFVIARETEEEALAEYEAIIANADEEAIARFKASKDARGMWKNAVTVSDYVANNEGFRTGLIGSYEQVANKLRELEAAGVDQVLLAFRHPLRELPLFFERVEPLVNAANIRAS</sequence>
<gene>
    <name evidence="6" type="ORF">BAA01_13405</name>
</gene>
<evidence type="ECO:0000256" key="4">
    <source>
        <dbReference type="ARBA" id="ARBA00023033"/>
    </source>
</evidence>
<keyword evidence="4 6" id="KW-0503">Monooxygenase</keyword>
<evidence type="ECO:0000259" key="5">
    <source>
        <dbReference type="Pfam" id="PF00296"/>
    </source>
</evidence>
<proteinExistence type="predicted"/>
<accession>A0A1Y3PNV3</accession>
<dbReference type="GO" id="GO:0046306">
    <property type="term" value="P:alkanesulfonate catabolic process"/>
    <property type="evidence" value="ECO:0007669"/>
    <property type="project" value="TreeGrafter"/>
</dbReference>
<dbReference type="GO" id="GO:0008726">
    <property type="term" value="F:alkanesulfonate monooxygenase activity"/>
    <property type="evidence" value="ECO:0007669"/>
    <property type="project" value="TreeGrafter"/>
</dbReference>
<evidence type="ECO:0000256" key="2">
    <source>
        <dbReference type="ARBA" id="ARBA00022643"/>
    </source>
</evidence>
<dbReference type="AlphaFoldDB" id="A0A1Y3PNV3"/>
<evidence type="ECO:0000256" key="1">
    <source>
        <dbReference type="ARBA" id="ARBA00022630"/>
    </source>
</evidence>
<organism evidence="6 7">
    <name type="scientific">Bacillus thermozeamaize</name>
    <dbReference type="NCBI Taxonomy" id="230954"/>
    <lineage>
        <taxon>Bacteria</taxon>
        <taxon>Bacillati</taxon>
        <taxon>Bacillota</taxon>
        <taxon>Bacilli</taxon>
        <taxon>Bacillales</taxon>
        <taxon>Bacillaceae</taxon>
        <taxon>Bacillus</taxon>
    </lineage>
</organism>
<dbReference type="InterPro" id="IPR011251">
    <property type="entry name" value="Luciferase-like_dom"/>
</dbReference>
<dbReference type="EMBL" id="LZRT01000053">
    <property type="protein sequence ID" value="OUM89045.1"/>
    <property type="molecule type" value="Genomic_DNA"/>
</dbReference>
<comment type="caution">
    <text evidence="6">The sequence shown here is derived from an EMBL/GenBank/DDBJ whole genome shotgun (WGS) entry which is preliminary data.</text>
</comment>
<evidence type="ECO:0000256" key="3">
    <source>
        <dbReference type="ARBA" id="ARBA00023002"/>
    </source>
</evidence>
<evidence type="ECO:0000313" key="6">
    <source>
        <dbReference type="EMBL" id="OUM89045.1"/>
    </source>
</evidence>
<dbReference type="InterPro" id="IPR050172">
    <property type="entry name" value="SsuD_RutA_monooxygenase"/>
</dbReference>
<keyword evidence="2" id="KW-0288">FMN</keyword>